<gene>
    <name evidence="2" type="ORF">CRENBAI_011488</name>
</gene>
<evidence type="ECO:0000256" key="1">
    <source>
        <dbReference type="SAM" id="MobiDB-lite"/>
    </source>
</evidence>
<comment type="caution">
    <text evidence="2">The sequence shown here is derived from an EMBL/GenBank/DDBJ whole genome shotgun (WGS) entry which is preliminary data.</text>
</comment>
<feature type="compositionally biased region" description="Polar residues" evidence="1">
    <location>
        <begin position="23"/>
        <end position="33"/>
    </location>
</feature>
<keyword evidence="3" id="KW-1185">Reference proteome</keyword>
<proteinExistence type="predicted"/>
<name>A0AAV9QYI3_9TELE</name>
<evidence type="ECO:0000313" key="3">
    <source>
        <dbReference type="Proteomes" id="UP001311232"/>
    </source>
</evidence>
<feature type="region of interest" description="Disordered" evidence="1">
    <location>
        <begin position="1"/>
        <end position="53"/>
    </location>
</feature>
<accession>A0AAV9QYI3</accession>
<organism evidence="2 3">
    <name type="scientific">Crenichthys baileyi</name>
    <name type="common">White River springfish</name>
    <dbReference type="NCBI Taxonomy" id="28760"/>
    <lineage>
        <taxon>Eukaryota</taxon>
        <taxon>Metazoa</taxon>
        <taxon>Chordata</taxon>
        <taxon>Craniata</taxon>
        <taxon>Vertebrata</taxon>
        <taxon>Euteleostomi</taxon>
        <taxon>Actinopterygii</taxon>
        <taxon>Neopterygii</taxon>
        <taxon>Teleostei</taxon>
        <taxon>Neoteleostei</taxon>
        <taxon>Acanthomorphata</taxon>
        <taxon>Ovalentaria</taxon>
        <taxon>Atherinomorphae</taxon>
        <taxon>Cyprinodontiformes</taxon>
        <taxon>Goodeidae</taxon>
        <taxon>Crenichthys</taxon>
    </lineage>
</organism>
<feature type="region of interest" description="Disordered" evidence="1">
    <location>
        <begin position="104"/>
        <end position="147"/>
    </location>
</feature>
<protein>
    <submittedName>
        <fullName evidence="2">Uncharacterized protein</fullName>
    </submittedName>
</protein>
<reference evidence="2 3" key="1">
    <citation type="submission" date="2021-06" db="EMBL/GenBank/DDBJ databases">
        <authorList>
            <person name="Palmer J.M."/>
        </authorList>
    </citation>
    <scope>NUCLEOTIDE SEQUENCE [LARGE SCALE GENOMIC DNA]</scope>
    <source>
        <strain evidence="2 3">MEX-2019</strain>
        <tissue evidence="2">Muscle</tissue>
    </source>
</reference>
<evidence type="ECO:0000313" key="2">
    <source>
        <dbReference type="EMBL" id="KAK5602444.1"/>
    </source>
</evidence>
<dbReference type="EMBL" id="JAHHUM010002615">
    <property type="protein sequence ID" value="KAK5602444.1"/>
    <property type="molecule type" value="Genomic_DNA"/>
</dbReference>
<dbReference type="AlphaFoldDB" id="A0AAV9QYI3"/>
<dbReference type="Proteomes" id="UP001311232">
    <property type="component" value="Unassembled WGS sequence"/>
</dbReference>
<feature type="compositionally biased region" description="Polar residues" evidence="1">
    <location>
        <begin position="131"/>
        <end position="147"/>
    </location>
</feature>
<sequence>MAHMDFTDNHGVLPVESRKMPPTSMSLGSPDSSGTGTVRRVPPPTPGARLDNGRFQRYFRLSRTQFEDLLSCVGRRIGQPPTTGAISPLLNACPSVFVLSREESEAAEASAFDQDDGEPVPGHTTDLFPAVSSTASVPPKGPSSNST</sequence>